<dbReference type="Gene3D" id="3.30.420.280">
    <property type="match status" value="1"/>
</dbReference>
<proteinExistence type="predicted"/>
<sequence>MSLAVVTLSPAQERSIAESTARINCWTGSVRSGKTIASLLRFLIFVAQAPRGGHLVVVGKTSDTIARNVFEPLMDPSLTGPVARRIFYTRGAVTANILGRRVEIISANDVRSESRLRGLTCAGAYVDEATLIPEAFWDQLLARCSVPGSKIFCTTNPDAPNHWLRKRFLLRAHELDLKWWHFTLDDNPSLDPIYVANLKDEYTGLWYRRYVLGEWCMAEGAIFDMWDPDRHIVDELPLMERWLGVGIDYGTVNPFSALLAGVSTPDVDGQRRIYLASEWRWDSRLERRQLTDAEYSAKITEWLDNVPDTYGPGTRGLRPDWIIVDPSAASFVTQLHHDGLLPQLGDNAVLDGIRTVSNLIAGDLLRVHRSCHGWLGEVGSYSWDDRKAERGDDAPVKVDDHSVDAGRYILHTTQAAWMPLMERMSDYWRKP</sequence>
<dbReference type="InterPro" id="IPR027417">
    <property type="entry name" value="P-loop_NTPase"/>
</dbReference>
<accession>A0A918DFK3</accession>
<dbReference type="EMBL" id="BMNH01000002">
    <property type="protein sequence ID" value="GGO63168.1"/>
    <property type="molecule type" value="Genomic_DNA"/>
</dbReference>
<dbReference type="RefSeq" id="WP_189122723.1">
    <property type="nucleotide sequence ID" value="NZ_BMNH01000002.1"/>
</dbReference>
<protein>
    <submittedName>
        <fullName evidence="1">Phage terminase large subunit</fullName>
    </submittedName>
</protein>
<dbReference type="Proteomes" id="UP000646523">
    <property type="component" value="Unassembled WGS sequence"/>
</dbReference>
<name>A0A918DFK3_9ACTN</name>
<reference evidence="1" key="1">
    <citation type="journal article" date="2014" name="Int. J. Syst. Evol. Microbiol.">
        <title>Complete genome sequence of Corynebacterium casei LMG S-19264T (=DSM 44701T), isolated from a smear-ripened cheese.</title>
        <authorList>
            <consortium name="US DOE Joint Genome Institute (JGI-PGF)"/>
            <person name="Walter F."/>
            <person name="Albersmeier A."/>
            <person name="Kalinowski J."/>
            <person name="Ruckert C."/>
        </authorList>
    </citation>
    <scope>NUCLEOTIDE SEQUENCE</scope>
    <source>
        <strain evidence="1">CGMCC 4.7368</strain>
    </source>
</reference>
<reference evidence="1" key="2">
    <citation type="submission" date="2020-09" db="EMBL/GenBank/DDBJ databases">
        <authorList>
            <person name="Sun Q."/>
            <person name="Zhou Y."/>
        </authorList>
    </citation>
    <scope>NUCLEOTIDE SEQUENCE</scope>
    <source>
        <strain evidence="1">CGMCC 4.7368</strain>
    </source>
</reference>
<gene>
    <name evidence="1" type="ORF">GCM10012289_09470</name>
</gene>
<dbReference type="Gene3D" id="3.40.50.300">
    <property type="entry name" value="P-loop containing nucleotide triphosphate hydrolases"/>
    <property type="match status" value="1"/>
</dbReference>
<organism evidence="1 2">
    <name type="scientific">Nonomuraea cavernae</name>
    <dbReference type="NCBI Taxonomy" id="2045107"/>
    <lineage>
        <taxon>Bacteria</taxon>
        <taxon>Bacillati</taxon>
        <taxon>Actinomycetota</taxon>
        <taxon>Actinomycetes</taxon>
        <taxon>Streptosporangiales</taxon>
        <taxon>Streptosporangiaceae</taxon>
        <taxon>Nonomuraea</taxon>
    </lineage>
</organism>
<dbReference type="Pfam" id="PF03237">
    <property type="entry name" value="Terminase_6N"/>
    <property type="match status" value="1"/>
</dbReference>
<keyword evidence="2" id="KW-1185">Reference proteome</keyword>
<evidence type="ECO:0000313" key="1">
    <source>
        <dbReference type="EMBL" id="GGO63168.1"/>
    </source>
</evidence>
<dbReference type="AlphaFoldDB" id="A0A918DFK3"/>
<comment type="caution">
    <text evidence="1">The sequence shown here is derived from an EMBL/GenBank/DDBJ whole genome shotgun (WGS) entry which is preliminary data.</text>
</comment>
<evidence type="ECO:0000313" key="2">
    <source>
        <dbReference type="Proteomes" id="UP000646523"/>
    </source>
</evidence>